<sequence length="358" mass="39555">MSLREALALGGLLNTKGVLALIVLNEGRAMKAMDNIEFAQLQARSIERSDPNTELRILTCIHSTRNVSGIINLLQLSNATTRSPICVFAVHLVQLTGTGRASAMLIGRVGTNRYAFGNFERVNETAVTVHPLTAVSPYTTIHEDIFQLAEEKHVAFILVPYHKLPTANGRLQGDNVSIRQLNQNLLNNAPCCIGILVDRGVGPPIEQNSTEFDKSEFRIAMLSIGRPDHHEALSYASRMAEKSGVTLTVVRFLEAKEENTRNESDLEDMTESEEGKEIDDDFINEFRQLSGWSNSLEPGAIGETLITTQATEHASVLLVQQSAIGQLGTGTQRRKAQYEEKNCVLNPDYEAYARTYNL</sequence>
<accession>A0ACC0XQE0</accession>
<comment type="caution">
    <text evidence="1">The sequence shown here is derived from an EMBL/GenBank/DDBJ whole genome shotgun (WGS) entry which is preliminary data.</text>
</comment>
<gene>
    <name evidence="1" type="ORF">Pint_32106</name>
</gene>
<reference evidence="2" key="1">
    <citation type="journal article" date="2023" name="G3 (Bethesda)">
        <title>Genome assembly and association tests identify interacting loci associated with vigor, precocity, and sex in interspecific pistachio rootstocks.</title>
        <authorList>
            <person name="Palmer W."/>
            <person name="Jacygrad E."/>
            <person name="Sagayaradj S."/>
            <person name="Cavanaugh K."/>
            <person name="Han R."/>
            <person name="Bertier L."/>
            <person name="Beede B."/>
            <person name="Kafkas S."/>
            <person name="Golino D."/>
            <person name="Preece J."/>
            <person name="Michelmore R."/>
        </authorList>
    </citation>
    <scope>NUCLEOTIDE SEQUENCE [LARGE SCALE GENOMIC DNA]</scope>
</reference>
<dbReference type="Proteomes" id="UP001163603">
    <property type="component" value="Chromosome 11"/>
</dbReference>
<keyword evidence="2" id="KW-1185">Reference proteome</keyword>
<name>A0ACC0XQE0_9ROSI</name>
<dbReference type="EMBL" id="CM047746">
    <property type="protein sequence ID" value="KAJ0020287.1"/>
    <property type="molecule type" value="Genomic_DNA"/>
</dbReference>
<evidence type="ECO:0000313" key="2">
    <source>
        <dbReference type="Proteomes" id="UP001163603"/>
    </source>
</evidence>
<evidence type="ECO:0000313" key="1">
    <source>
        <dbReference type="EMBL" id="KAJ0020287.1"/>
    </source>
</evidence>
<proteinExistence type="predicted"/>
<protein>
    <submittedName>
        <fullName evidence="1">Uncharacterized protein</fullName>
    </submittedName>
</protein>
<organism evidence="1 2">
    <name type="scientific">Pistacia integerrima</name>
    <dbReference type="NCBI Taxonomy" id="434235"/>
    <lineage>
        <taxon>Eukaryota</taxon>
        <taxon>Viridiplantae</taxon>
        <taxon>Streptophyta</taxon>
        <taxon>Embryophyta</taxon>
        <taxon>Tracheophyta</taxon>
        <taxon>Spermatophyta</taxon>
        <taxon>Magnoliopsida</taxon>
        <taxon>eudicotyledons</taxon>
        <taxon>Gunneridae</taxon>
        <taxon>Pentapetalae</taxon>
        <taxon>rosids</taxon>
        <taxon>malvids</taxon>
        <taxon>Sapindales</taxon>
        <taxon>Anacardiaceae</taxon>
        <taxon>Pistacia</taxon>
    </lineage>
</organism>